<dbReference type="RefSeq" id="WP_379516706.1">
    <property type="nucleotide sequence ID" value="NZ_JBHSPA010000027.1"/>
</dbReference>
<keyword evidence="2" id="KW-1185">Reference proteome</keyword>
<reference evidence="2" key="1">
    <citation type="journal article" date="2019" name="Int. J. Syst. Evol. Microbiol.">
        <title>The Global Catalogue of Microorganisms (GCM) 10K type strain sequencing project: providing services to taxonomists for standard genome sequencing and annotation.</title>
        <authorList>
            <consortium name="The Broad Institute Genomics Platform"/>
            <consortium name="The Broad Institute Genome Sequencing Center for Infectious Disease"/>
            <person name="Wu L."/>
            <person name="Ma J."/>
        </authorList>
    </citation>
    <scope>NUCLEOTIDE SEQUENCE [LARGE SCALE GENOMIC DNA]</scope>
    <source>
        <strain evidence="2">CCUG 53903</strain>
    </source>
</reference>
<evidence type="ECO:0000313" key="2">
    <source>
        <dbReference type="Proteomes" id="UP001596058"/>
    </source>
</evidence>
<comment type="caution">
    <text evidence="1">The sequence shown here is derived from an EMBL/GenBank/DDBJ whole genome shotgun (WGS) entry which is preliminary data.</text>
</comment>
<gene>
    <name evidence="1" type="ORF">ACFPZ3_25350</name>
</gene>
<accession>A0ABW1CNS6</accession>
<proteinExistence type="predicted"/>
<dbReference type="Proteomes" id="UP001596058">
    <property type="component" value="Unassembled WGS sequence"/>
</dbReference>
<sequence>MEVFISWLGNTQANRADIEDLIEDILDERGEVAGGGEGDTGGNIDIEIFDDADTKQLMSEIVQAISDQLPSNACYVFEDDEELYLLREQLPGAAQVPMQLRAASDGICGGLNKALEAAARASGEHMPFKCSYGMVEGTTVISQLVGRLPIETVRERLESWVNGEASAMIRQPLGLVGATAWEAYYNGAPVLRVPIP</sequence>
<name>A0ABW1CNS6_9ACTN</name>
<protein>
    <submittedName>
        <fullName evidence="1">Uncharacterized protein</fullName>
    </submittedName>
</protein>
<organism evidence="1 2">
    <name type="scientific">Nonomuraea insulae</name>
    <dbReference type="NCBI Taxonomy" id="1616787"/>
    <lineage>
        <taxon>Bacteria</taxon>
        <taxon>Bacillati</taxon>
        <taxon>Actinomycetota</taxon>
        <taxon>Actinomycetes</taxon>
        <taxon>Streptosporangiales</taxon>
        <taxon>Streptosporangiaceae</taxon>
        <taxon>Nonomuraea</taxon>
    </lineage>
</organism>
<dbReference type="EMBL" id="JBHSPA010000027">
    <property type="protein sequence ID" value="MFC5827207.1"/>
    <property type="molecule type" value="Genomic_DNA"/>
</dbReference>
<evidence type="ECO:0000313" key="1">
    <source>
        <dbReference type="EMBL" id="MFC5827207.1"/>
    </source>
</evidence>